<organism evidence="1">
    <name type="scientific">Musca domestica</name>
    <name type="common">House fly</name>
    <dbReference type="NCBI Taxonomy" id="7370"/>
    <lineage>
        <taxon>Eukaryota</taxon>
        <taxon>Metazoa</taxon>
        <taxon>Ecdysozoa</taxon>
        <taxon>Arthropoda</taxon>
        <taxon>Hexapoda</taxon>
        <taxon>Insecta</taxon>
        <taxon>Pterygota</taxon>
        <taxon>Neoptera</taxon>
        <taxon>Endopterygota</taxon>
        <taxon>Diptera</taxon>
        <taxon>Brachycera</taxon>
        <taxon>Muscomorpha</taxon>
        <taxon>Muscoidea</taxon>
        <taxon>Muscidae</taxon>
        <taxon>Musca</taxon>
    </lineage>
</organism>
<dbReference type="Pfam" id="PF02756">
    <property type="entry name" value="GYR"/>
    <property type="match status" value="1"/>
</dbReference>
<dbReference type="AlphaFoldDB" id="A0A1I8MVW8"/>
<reference evidence="1" key="1">
    <citation type="submission" date="2020-05" db="UniProtKB">
        <authorList>
            <consortium name="EnsemblMetazoa"/>
        </authorList>
    </citation>
    <scope>IDENTIFICATION</scope>
    <source>
        <strain evidence="1">Aabys</strain>
    </source>
</reference>
<name>A0A1I8MVW8_MUSDO</name>
<dbReference type="EnsemblMetazoa" id="MDOA008976-RB">
    <property type="protein sequence ID" value="MDOA008976-PB"/>
    <property type="gene ID" value="MDOA008976"/>
</dbReference>
<proteinExistence type="predicted"/>
<evidence type="ECO:0000313" key="1">
    <source>
        <dbReference type="EnsemblMetazoa" id="MDOA008976-PB"/>
    </source>
</evidence>
<dbReference type="InterPro" id="IPR004011">
    <property type="entry name" value="Gyr_motif"/>
</dbReference>
<accession>A0A1I8MVW8</accession>
<dbReference type="VEuPathDB" id="VectorBase:MDOA008976"/>
<protein>
    <submittedName>
        <fullName evidence="1">Uncharacterized protein</fullName>
    </submittedName>
</protein>
<sequence>MGFIAKWKFFIVTLSLVLASVMADVSELGYEYHDYAAAVPVESYAPPAFSSNGYLPPAASVPVETYAPVAPAPAPVEYYAPPAVGGNSYLPPAASAPAPVEYYAPPAVSNNGYLPPAASAPAPVEYYAPPAVTSNSYIPPAASIPDTTYAAPVSNSIGFEGAYSEQLNFAPSASAGTDFGDDGYRYRTVRRRVYRRRY</sequence>